<dbReference type="Pfam" id="PF20093">
    <property type="entry name" value="DUF6484"/>
    <property type="match status" value="1"/>
</dbReference>
<sequence>MGHREPSVQTSDIHDAEDLLAQPSPRQADAFALLLRHRPSAGRASALPGIVVGTLAAIADAGRTPLVLFPGPHGNTALAARSVVDLDGGHVGKEVALSFENGDATRPIVMGLFHDESNRPLPAAGHVEIDADGPRMIVAAREQLVLRCGEASITLTRAGKVIIEGSYISSQSEGLNRIKGGSVQLN</sequence>
<dbReference type="Proteomes" id="UP001055111">
    <property type="component" value="Unassembled WGS sequence"/>
</dbReference>
<organism evidence="2 3">
    <name type="scientific">Caballeronia novacaledonica</name>
    <dbReference type="NCBI Taxonomy" id="1544861"/>
    <lineage>
        <taxon>Bacteria</taxon>
        <taxon>Pseudomonadati</taxon>
        <taxon>Pseudomonadota</taxon>
        <taxon>Betaproteobacteria</taxon>
        <taxon>Burkholderiales</taxon>
        <taxon>Burkholderiaceae</taxon>
        <taxon>Caballeronia</taxon>
    </lineage>
</organism>
<name>A0AA37II35_9BURK</name>
<proteinExistence type="predicted"/>
<protein>
    <recommendedName>
        <fullName evidence="1">DUF6484 domain-containing protein</fullName>
    </recommendedName>
</protein>
<evidence type="ECO:0000313" key="2">
    <source>
        <dbReference type="EMBL" id="GJH30145.1"/>
    </source>
</evidence>
<comment type="caution">
    <text evidence="2">The sequence shown here is derived from an EMBL/GenBank/DDBJ whole genome shotgun (WGS) entry which is preliminary data.</text>
</comment>
<reference evidence="2" key="1">
    <citation type="submission" date="2022-09" db="EMBL/GenBank/DDBJ databases">
        <title>Isolation and characterization of 3-chlorobenzoate degrading bacteria from soils in Shizuoka.</title>
        <authorList>
            <person name="Ifat A."/>
            <person name="Ogawa N."/>
            <person name="Kimbara K."/>
            <person name="Moriuchi R."/>
            <person name="Dohra H."/>
            <person name="Shintani M."/>
        </authorList>
    </citation>
    <scope>NUCLEOTIDE SEQUENCE</scope>
    <source>
        <strain evidence="2">19CS4-2</strain>
    </source>
</reference>
<dbReference type="AlphaFoldDB" id="A0AA37II35"/>
<dbReference type="RefSeq" id="WP_238217827.1">
    <property type="nucleotide sequence ID" value="NZ_BPUS01000032.1"/>
</dbReference>
<gene>
    <name evidence="2" type="ORF">CBA19CS42_36535</name>
</gene>
<evidence type="ECO:0000259" key="1">
    <source>
        <dbReference type="Pfam" id="PF20093"/>
    </source>
</evidence>
<accession>A0AA37II35</accession>
<dbReference type="InterPro" id="IPR045506">
    <property type="entry name" value="DUF6484"/>
</dbReference>
<feature type="domain" description="DUF6484" evidence="1">
    <location>
        <begin position="52"/>
        <end position="112"/>
    </location>
</feature>
<dbReference type="EMBL" id="BPUS01000032">
    <property type="protein sequence ID" value="GJH30145.1"/>
    <property type="molecule type" value="Genomic_DNA"/>
</dbReference>
<evidence type="ECO:0000313" key="3">
    <source>
        <dbReference type="Proteomes" id="UP001055111"/>
    </source>
</evidence>